<evidence type="ECO:0000313" key="1">
    <source>
        <dbReference type="EMBL" id="KAK8945713.1"/>
    </source>
</evidence>
<proteinExistence type="predicted"/>
<dbReference type="EMBL" id="JBBWWR010000017">
    <property type="protein sequence ID" value="KAK8945713.1"/>
    <property type="molecule type" value="Genomic_DNA"/>
</dbReference>
<gene>
    <name evidence="1" type="ORF">KSP40_PGU011704</name>
</gene>
<protein>
    <submittedName>
        <fullName evidence="1">Uncharacterized protein</fullName>
    </submittedName>
</protein>
<organism evidence="1 2">
    <name type="scientific">Platanthera guangdongensis</name>
    <dbReference type="NCBI Taxonomy" id="2320717"/>
    <lineage>
        <taxon>Eukaryota</taxon>
        <taxon>Viridiplantae</taxon>
        <taxon>Streptophyta</taxon>
        <taxon>Embryophyta</taxon>
        <taxon>Tracheophyta</taxon>
        <taxon>Spermatophyta</taxon>
        <taxon>Magnoliopsida</taxon>
        <taxon>Liliopsida</taxon>
        <taxon>Asparagales</taxon>
        <taxon>Orchidaceae</taxon>
        <taxon>Orchidoideae</taxon>
        <taxon>Orchideae</taxon>
        <taxon>Orchidinae</taxon>
        <taxon>Platanthera</taxon>
    </lineage>
</organism>
<name>A0ABR2LP59_9ASPA</name>
<sequence length="59" mass="7193">MLMTSMTMPRWKRTRFARSLGFQKVEEFDYLGVKLVMRKLTKSDFSCSLVKWQSKIRQW</sequence>
<reference evidence="1 2" key="1">
    <citation type="journal article" date="2022" name="Nat. Plants">
        <title>Genomes of leafy and leafless Platanthera orchids illuminate the evolution of mycoheterotrophy.</title>
        <authorList>
            <person name="Li M.H."/>
            <person name="Liu K.W."/>
            <person name="Li Z."/>
            <person name="Lu H.C."/>
            <person name="Ye Q.L."/>
            <person name="Zhang D."/>
            <person name="Wang J.Y."/>
            <person name="Li Y.F."/>
            <person name="Zhong Z.M."/>
            <person name="Liu X."/>
            <person name="Yu X."/>
            <person name="Liu D.K."/>
            <person name="Tu X.D."/>
            <person name="Liu B."/>
            <person name="Hao Y."/>
            <person name="Liao X.Y."/>
            <person name="Jiang Y.T."/>
            <person name="Sun W.H."/>
            <person name="Chen J."/>
            <person name="Chen Y.Q."/>
            <person name="Ai Y."/>
            <person name="Zhai J.W."/>
            <person name="Wu S.S."/>
            <person name="Zhou Z."/>
            <person name="Hsiao Y.Y."/>
            <person name="Wu W.L."/>
            <person name="Chen Y.Y."/>
            <person name="Lin Y.F."/>
            <person name="Hsu J.L."/>
            <person name="Li C.Y."/>
            <person name="Wang Z.W."/>
            <person name="Zhao X."/>
            <person name="Zhong W.Y."/>
            <person name="Ma X.K."/>
            <person name="Ma L."/>
            <person name="Huang J."/>
            <person name="Chen G.Z."/>
            <person name="Huang M.Z."/>
            <person name="Huang L."/>
            <person name="Peng D.H."/>
            <person name="Luo Y.B."/>
            <person name="Zou S.Q."/>
            <person name="Chen S.P."/>
            <person name="Lan S."/>
            <person name="Tsai W.C."/>
            <person name="Van de Peer Y."/>
            <person name="Liu Z.J."/>
        </authorList>
    </citation>
    <scope>NUCLEOTIDE SEQUENCE [LARGE SCALE GENOMIC DNA]</scope>
    <source>
        <strain evidence="1">Lor288</strain>
    </source>
</reference>
<comment type="caution">
    <text evidence="1">The sequence shown here is derived from an EMBL/GenBank/DDBJ whole genome shotgun (WGS) entry which is preliminary data.</text>
</comment>
<evidence type="ECO:0000313" key="2">
    <source>
        <dbReference type="Proteomes" id="UP001412067"/>
    </source>
</evidence>
<accession>A0ABR2LP59</accession>
<keyword evidence="2" id="KW-1185">Reference proteome</keyword>
<dbReference type="Proteomes" id="UP001412067">
    <property type="component" value="Unassembled WGS sequence"/>
</dbReference>